<name>A0A518K7L3_9BACT</name>
<evidence type="ECO:0000256" key="2">
    <source>
        <dbReference type="SAM" id="SignalP"/>
    </source>
</evidence>
<keyword evidence="4" id="KW-1185">Reference proteome</keyword>
<dbReference type="KEGG" id="bmei:Spa11_19820"/>
<sequence length="133" mass="13884" precursor="true">MKCVIILAVAVLSLGVYGCSTSEDSTTPAPSSSPSAQDGSSAHADHEHGNHVDEGDNGVTGMEKMKAELANLSPADATSAEKQHICPVSGEMLGTMGAPIKIDLKGQEVWICCDGCREKLLANPDDYLAKLKN</sequence>
<feature type="signal peptide" evidence="2">
    <location>
        <begin position="1"/>
        <end position="18"/>
    </location>
</feature>
<organism evidence="3 4">
    <name type="scientific">Botrimarina mediterranea</name>
    <dbReference type="NCBI Taxonomy" id="2528022"/>
    <lineage>
        <taxon>Bacteria</taxon>
        <taxon>Pseudomonadati</taxon>
        <taxon>Planctomycetota</taxon>
        <taxon>Planctomycetia</taxon>
        <taxon>Pirellulales</taxon>
        <taxon>Lacipirellulaceae</taxon>
        <taxon>Botrimarina</taxon>
    </lineage>
</organism>
<feature type="compositionally biased region" description="Basic and acidic residues" evidence="1">
    <location>
        <begin position="43"/>
        <end position="54"/>
    </location>
</feature>
<feature type="compositionally biased region" description="Low complexity" evidence="1">
    <location>
        <begin position="23"/>
        <end position="42"/>
    </location>
</feature>
<reference evidence="3 4" key="1">
    <citation type="submission" date="2019-02" db="EMBL/GenBank/DDBJ databases">
        <title>Deep-cultivation of Planctomycetes and their phenomic and genomic characterization uncovers novel biology.</title>
        <authorList>
            <person name="Wiegand S."/>
            <person name="Jogler M."/>
            <person name="Boedeker C."/>
            <person name="Pinto D."/>
            <person name="Vollmers J."/>
            <person name="Rivas-Marin E."/>
            <person name="Kohn T."/>
            <person name="Peeters S.H."/>
            <person name="Heuer A."/>
            <person name="Rast P."/>
            <person name="Oberbeckmann S."/>
            <person name="Bunk B."/>
            <person name="Jeske O."/>
            <person name="Meyerdierks A."/>
            <person name="Storesund J.E."/>
            <person name="Kallscheuer N."/>
            <person name="Luecker S."/>
            <person name="Lage O.M."/>
            <person name="Pohl T."/>
            <person name="Merkel B.J."/>
            <person name="Hornburger P."/>
            <person name="Mueller R.-W."/>
            <person name="Bruemmer F."/>
            <person name="Labrenz M."/>
            <person name="Spormann A.M."/>
            <person name="Op den Camp H."/>
            <person name="Overmann J."/>
            <person name="Amann R."/>
            <person name="Jetten M.S.M."/>
            <person name="Mascher T."/>
            <person name="Medema M.H."/>
            <person name="Devos D.P."/>
            <person name="Kaster A.-K."/>
            <person name="Ovreas L."/>
            <person name="Rohde M."/>
            <person name="Galperin M.Y."/>
            <person name="Jogler C."/>
        </authorList>
    </citation>
    <scope>NUCLEOTIDE SEQUENCE [LARGE SCALE GENOMIC DNA]</scope>
    <source>
        <strain evidence="3 4">Spa11</strain>
    </source>
</reference>
<evidence type="ECO:0000256" key="1">
    <source>
        <dbReference type="SAM" id="MobiDB-lite"/>
    </source>
</evidence>
<evidence type="ECO:0000313" key="4">
    <source>
        <dbReference type="Proteomes" id="UP000316426"/>
    </source>
</evidence>
<feature type="region of interest" description="Disordered" evidence="1">
    <location>
        <begin position="23"/>
        <end position="83"/>
    </location>
</feature>
<evidence type="ECO:0000313" key="3">
    <source>
        <dbReference type="EMBL" id="QDV73783.1"/>
    </source>
</evidence>
<dbReference type="RefSeq" id="WP_145111366.1">
    <property type="nucleotide sequence ID" value="NZ_CP036349.1"/>
</dbReference>
<accession>A0A518K7L3</accession>
<keyword evidence="2" id="KW-0732">Signal</keyword>
<feature type="chain" id="PRO_5021876485" description="YHS domain protein" evidence="2">
    <location>
        <begin position="19"/>
        <end position="133"/>
    </location>
</feature>
<protein>
    <recommendedName>
        <fullName evidence="5">YHS domain protein</fullName>
    </recommendedName>
</protein>
<evidence type="ECO:0008006" key="5">
    <source>
        <dbReference type="Google" id="ProtNLM"/>
    </source>
</evidence>
<gene>
    <name evidence="3" type="ORF">Spa11_19820</name>
</gene>
<dbReference type="Proteomes" id="UP000316426">
    <property type="component" value="Chromosome"/>
</dbReference>
<dbReference type="PROSITE" id="PS51257">
    <property type="entry name" value="PROKAR_LIPOPROTEIN"/>
    <property type="match status" value="1"/>
</dbReference>
<proteinExistence type="predicted"/>
<dbReference type="EMBL" id="CP036349">
    <property type="protein sequence ID" value="QDV73783.1"/>
    <property type="molecule type" value="Genomic_DNA"/>
</dbReference>
<dbReference type="AlphaFoldDB" id="A0A518K7L3"/>